<evidence type="ECO:0000256" key="3">
    <source>
        <dbReference type="ARBA" id="ARBA00022840"/>
    </source>
</evidence>
<organism evidence="7 8">
    <name type="scientific">Marine Group III euryarchaeote CG-Bathy2</name>
    <dbReference type="NCBI Taxonomy" id="1889002"/>
    <lineage>
        <taxon>Archaea</taxon>
        <taxon>Methanobacteriati</taxon>
        <taxon>Thermoplasmatota</taxon>
        <taxon>Thermoplasmata</taxon>
        <taxon>Candidatus Thermoprofundales</taxon>
    </lineage>
</organism>
<gene>
    <name evidence="7" type="ORF">BEU05_01630</name>
</gene>
<dbReference type="EMBL" id="MIYT01000014">
    <property type="protein sequence ID" value="OIR10234.1"/>
    <property type="molecule type" value="Genomic_DNA"/>
</dbReference>
<sequence length="547" mass="58226">MMSGNTPVLILKEGTQRDTGRQATHNNIAAAKAIAEAVRSTLGPKGMDKMMVDSMGDVVITNDGVTILKEIEVEHPAAKMIVEVAKTQDSECGDGTTTAVILAGELLKNAEELLNKGVHATAIGNGYRRAATEADAIMQKYARPIRRNETAKLRAVAVTAMTGKSSEAMAEFLAEITVSAVRSVAEGSGRNTTVDRDDIKIQKKQGGSISDTELVTGIILDKEPVHTGMPRRIEKAMVALVDAAFEIRKTEFDAKIQINDPSQVQAFLDQEEDTIRKLVSKVKKAGATVVVCQKGIDDLAQHFMAKQGIMAIRRAKKSDMEALARATGGSIVSSIDSISKADLGAAGLVEARKIGDDDMTFITNCSNPKSVSILVRGGTEHVIDEIERNLEDAIGVVSLVVEDGRMVTGGGAAEIELALKLRKYAPRVGGREQLAIEAFADAIEIVPRTLAENAGLDVIDTLMALRKAHTRKGRNPHAGLDVFSGSVVNMRSRNVMEPLRVKTQAISSATDVASMILRIDDVIASRAPEEMPAPPGGGDMGGGMPGM</sequence>
<dbReference type="InterPro" id="IPR002194">
    <property type="entry name" value="Chaperonin_TCP-1_CS"/>
</dbReference>
<dbReference type="PANTHER" id="PTHR11353">
    <property type="entry name" value="CHAPERONIN"/>
    <property type="match status" value="1"/>
</dbReference>
<dbReference type="GO" id="GO:0005524">
    <property type="term" value="F:ATP binding"/>
    <property type="evidence" value="ECO:0007669"/>
    <property type="project" value="UniProtKB-KW"/>
</dbReference>
<dbReference type="InterPro" id="IPR017998">
    <property type="entry name" value="Chaperone_TCP-1"/>
</dbReference>
<dbReference type="NCBIfam" id="NF041082">
    <property type="entry name" value="thermosome_alpha"/>
    <property type="match status" value="1"/>
</dbReference>
<comment type="caution">
    <text evidence="7">The sequence shown here is derived from an EMBL/GenBank/DDBJ whole genome shotgun (WGS) entry which is preliminary data.</text>
</comment>
<dbReference type="Pfam" id="PF00118">
    <property type="entry name" value="Cpn60_TCP1"/>
    <property type="match status" value="1"/>
</dbReference>
<dbReference type="Gene3D" id="3.30.260.10">
    <property type="entry name" value="TCP-1-like chaperonin intermediate domain"/>
    <property type="match status" value="1"/>
</dbReference>
<dbReference type="SUPFAM" id="SSF54849">
    <property type="entry name" value="GroEL-intermediate domain like"/>
    <property type="match status" value="1"/>
</dbReference>
<dbReference type="PROSITE" id="PS00751">
    <property type="entry name" value="TCP1_2"/>
    <property type="match status" value="1"/>
</dbReference>
<dbReference type="PRINTS" id="PR00304">
    <property type="entry name" value="TCOMPLEXTCP1"/>
</dbReference>
<dbReference type="GO" id="GO:0140662">
    <property type="term" value="F:ATP-dependent protein folding chaperone"/>
    <property type="evidence" value="ECO:0007669"/>
    <property type="project" value="InterPro"/>
</dbReference>
<dbReference type="PROSITE" id="PS00750">
    <property type="entry name" value="TCP1_1"/>
    <property type="match status" value="1"/>
</dbReference>
<dbReference type="CDD" id="cd03343">
    <property type="entry name" value="cpn60"/>
    <property type="match status" value="1"/>
</dbReference>
<dbReference type="InterPro" id="IPR027409">
    <property type="entry name" value="GroEL-like_apical_dom_sf"/>
</dbReference>
<protein>
    <submittedName>
        <fullName evidence="7">Thermosome subunit</fullName>
    </submittedName>
</protein>
<dbReference type="NCBIfam" id="NF041083">
    <property type="entry name" value="thermosome_beta"/>
    <property type="match status" value="1"/>
</dbReference>
<feature type="compositionally biased region" description="Gly residues" evidence="6">
    <location>
        <begin position="536"/>
        <end position="547"/>
    </location>
</feature>
<evidence type="ECO:0000256" key="5">
    <source>
        <dbReference type="RuleBase" id="RU004187"/>
    </source>
</evidence>
<proteinExistence type="inferred from homology"/>
<keyword evidence="2 5" id="KW-0547">Nucleotide-binding</keyword>
<dbReference type="InterPro" id="IPR053374">
    <property type="entry name" value="TCP-1_chaperonin"/>
</dbReference>
<dbReference type="SUPFAM" id="SSF52029">
    <property type="entry name" value="GroEL apical domain-like"/>
    <property type="match status" value="1"/>
</dbReference>
<evidence type="ECO:0000256" key="6">
    <source>
        <dbReference type="SAM" id="MobiDB-lite"/>
    </source>
</evidence>
<dbReference type="GO" id="GO:0051082">
    <property type="term" value="F:unfolded protein binding"/>
    <property type="evidence" value="ECO:0007669"/>
    <property type="project" value="InterPro"/>
</dbReference>
<feature type="region of interest" description="Disordered" evidence="6">
    <location>
        <begin position="527"/>
        <end position="547"/>
    </location>
</feature>
<dbReference type="GO" id="GO:0016887">
    <property type="term" value="F:ATP hydrolysis activity"/>
    <property type="evidence" value="ECO:0007669"/>
    <property type="project" value="InterPro"/>
</dbReference>
<dbReference type="InterPro" id="IPR027413">
    <property type="entry name" value="GROEL-like_equatorial_sf"/>
</dbReference>
<accession>A0A1J5SP20</accession>
<dbReference type="InterPro" id="IPR002423">
    <property type="entry name" value="Cpn60/GroEL/TCP-1"/>
</dbReference>
<keyword evidence="3 5" id="KW-0067">ATP-binding</keyword>
<keyword evidence="4 5" id="KW-0143">Chaperone</keyword>
<name>A0A1J5SP20_9ARCH</name>
<reference evidence="7 8" key="1">
    <citation type="submission" date="2016-08" db="EMBL/GenBank/DDBJ databases">
        <title>New Insights into Marine Group III Euryarchaeota, from dark to light.</title>
        <authorList>
            <person name="Haro-Moreno J.M."/>
            <person name="Rodriguez-Valera F."/>
            <person name="Lopez-Garcia P."/>
            <person name="Moreira D."/>
            <person name="Martin-Cuadrado A.B."/>
        </authorList>
    </citation>
    <scope>NUCLEOTIDE SEQUENCE [LARGE SCALE GENOMIC DNA]</scope>
    <source>
        <strain evidence="7">CG-Bathy2</strain>
    </source>
</reference>
<evidence type="ECO:0000256" key="4">
    <source>
        <dbReference type="ARBA" id="ARBA00023186"/>
    </source>
</evidence>
<dbReference type="Gene3D" id="3.50.7.10">
    <property type="entry name" value="GroEL"/>
    <property type="match status" value="1"/>
</dbReference>
<dbReference type="InterPro" id="IPR027410">
    <property type="entry name" value="TCP-1-like_intermed_sf"/>
</dbReference>
<evidence type="ECO:0000256" key="1">
    <source>
        <dbReference type="ARBA" id="ARBA00008020"/>
    </source>
</evidence>
<dbReference type="SUPFAM" id="SSF48592">
    <property type="entry name" value="GroEL equatorial domain-like"/>
    <property type="match status" value="1"/>
</dbReference>
<dbReference type="Proteomes" id="UP000182853">
    <property type="component" value="Unassembled WGS sequence"/>
</dbReference>
<dbReference type="NCBIfam" id="TIGR02339">
    <property type="entry name" value="thermosome_arch"/>
    <property type="match status" value="1"/>
</dbReference>
<dbReference type="AlphaFoldDB" id="A0A1J5SP20"/>
<dbReference type="Gene3D" id="1.10.560.10">
    <property type="entry name" value="GroEL-like equatorial domain"/>
    <property type="match status" value="1"/>
</dbReference>
<evidence type="ECO:0000313" key="8">
    <source>
        <dbReference type="Proteomes" id="UP000182853"/>
    </source>
</evidence>
<evidence type="ECO:0000256" key="2">
    <source>
        <dbReference type="ARBA" id="ARBA00022741"/>
    </source>
</evidence>
<comment type="similarity">
    <text evidence="1 5">Belongs to the TCP-1 chaperonin family.</text>
</comment>
<dbReference type="InterPro" id="IPR012714">
    <property type="entry name" value="Thermosome_arc"/>
</dbReference>
<dbReference type="InterPro" id="IPR054827">
    <property type="entry name" value="thermosome_alpha"/>
</dbReference>
<evidence type="ECO:0000313" key="7">
    <source>
        <dbReference type="EMBL" id="OIR10234.1"/>
    </source>
</evidence>